<reference evidence="5 6" key="1">
    <citation type="submission" date="2015-02" db="EMBL/GenBank/DDBJ databases">
        <title>Draft Genome Sequences of Two Closely-Related Aflatoxigenic Aspergillus Species Obtained from the Cote d'Ivoire.</title>
        <authorList>
            <person name="Moore G.G."/>
            <person name="Beltz S.B."/>
            <person name="Mack B.M."/>
        </authorList>
    </citation>
    <scope>NUCLEOTIDE SEQUENCE [LARGE SCALE GENOMIC DNA]</scope>
    <source>
        <strain evidence="5 6">SRRC1468</strain>
    </source>
</reference>
<comment type="caution">
    <text evidence="5">The sequence shown here is derived from an EMBL/GenBank/DDBJ whole genome shotgun (WGS) entry which is preliminary data.</text>
</comment>
<protein>
    <recommendedName>
        <fullName evidence="4">WSC domain-containing protein</fullName>
    </recommendedName>
</protein>
<sequence>MKFQSLVSLFAAAILSLSLPVSASSQITTYLGCYTDLNGMKDQGSFQFQSVSYCTDLCAKTDVAFAALRGDSCLCGDSAPAETDIVSDDNCNYPCAGWPKVMCGGNARWSVYAIGDYEKPESSSSAIASTTSSSTSTRFTDPSTTTSSTDSHVITSVTSTSETSTTVSSTSAQHSSENTSSSSASISITPAPSASKANRRSSFLFF</sequence>
<accession>A0A0F8X7U3</accession>
<evidence type="ECO:0000256" key="2">
    <source>
        <dbReference type="SAM" id="MobiDB-lite"/>
    </source>
</evidence>
<evidence type="ECO:0000256" key="3">
    <source>
        <dbReference type="SAM" id="SignalP"/>
    </source>
</evidence>
<organism evidence="5 6">
    <name type="scientific">Aspergillus rambellii</name>
    <dbReference type="NCBI Taxonomy" id="308745"/>
    <lineage>
        <taxon>Eukaryota</taxon>
        <taxon>Fungi</taxon>
        <taxon>Dikarya</taxon>
        <taxon>Ascomycota</taxon>
        <taxon>Pezizomycotina</taxon>
        <taxon>Eurotiomycetes</taxon>
        <taxon>Eurotiomycetidae</taxon>
        <taxon>Eurotiales</taxon>
        <taxon>Aspergillaceae</taxon>
        <taxon>Aspergillus</taxon>
        <taxon>Aspergillus subgen. Nidulantes</taxon>
    </lineage>
</organism>
<proteinExistence type="predicted"/>
<dbReference type="SMART" id="SM00321">
    <property type="entry name" value="WSC"/>
    <property type="match status" value="1"/>
</dbReference>
<dbReference type="AlphaFoldDB" id="A0A0F8X7U3"/>
<feature type="signal peptide" evidence="3">
    <location>
        <begin position="1"/>
        <end position="25"/>
    </location>
</feature>
<dbReference type="Pfam" id="PF01822">
    <property type="entry name" value="WSC"/>
    <property type="match status" value="1"/>
</dbReference>
<dbReference type="PANTHER" id="PTHR45964:SF5">
    <property type="entry name" value="WSCD FAMILY MEMBER CG9164"/>
    <property type="match status" value="1"/>
</dbReference>
<evidence type="ECO:0000313" key="5">
    <source>
        <dbReference type="EMBL" id="KKK19662.1"/>
    </source>
</evidence>
<dbReference type="OrthoDB" id="2019572at2759"/>
<keyword evidence="6" id="KW-1185">Reference proteome</keyword>
<dbReference type="InterPro" id="IPR002889">
    <property type="entry name" value="WSC_carb-bd"/>
</dbReference>
<dbReference type="PROSITE" id="PS51212">
    <property type="entry name" value="WSC"/>
    <property type="match status" value="1"/>
</dbReference>
<feature type="chain" id="PRO_5005437431" description="WSC domain-containing protein" evidence="3">
    <location>
        <begin position="26"/>
        <end position="206"/>
    </location>
</feature>
<dbReference type="InterPro" id="IPR051589">
    <property type="entry name" value="Sialate-O-sulfotransferase"/>
</dbReference>
<feature type="compositionally biased region" description="Low complexity" evidence="2">
    <location>
        <begin position="123"/>
        <end position="196"/>
    </location>
</feature>
<name>A0A0F8X7U3_9EURO</name>
<evidence type="ECO:0000313" key="6">
    <source>
        <dbReference type="Proteomes" id="UP000034291"/>
    </source>
</evidence>
<evidence type="ECO:0000259" key="4">
    <source>
        <dbReference type="PROSITE" id="PS51212"/>
    </source>
</evidence>
<feature type="domain" description="WSC" evidence="4">
    <location>
        <begin position="27"/>
        <end position="115"/>
    </location>
</feature>
<feature type="region of interest" description="Disordered" evidence="2">
    <location>
        <begin position="123"/>
        <end position="206"/>
    </location>
</feature>
<dbReference type="Proteomes" id="UP000034291">
    <property type="component" value="Unassembled WGS sequence"/>
</dbReference>
<keyword evidence="1" id="KW-0677">Repeat</keyword>
<gene>
    <name evidence="5" type="ORF">ARAM_001649</name>
</gene>
<dbReference type="STRING" id="308745.A0A0F8X7U3"/>
<dbReference type="EMBL" id="JZBS01002188">
    <property type="protein sequence ID" value="KKK19662.1"/>
    <property type="molecule type" value="Genomic_DNA"/>
</dbReference>
<evidence type="ECO:0000256" key="1">
    <source>
        <dbReference type="ARBA" id="ARBA00022737"/>
    </source>
</evidence>
<keyword evidence="3" id="KW-0732">Signal</keyword>
<dbReference type="PANTHER" id="PTHR45964">
    <property type="entry name" value="WSCD FAMILY MEMBER CG9164"/>
    <property type="match status" value="1"/>
</dbReference>